<dbReference type="SMART" id="SM00320">
    <property type="entry name" value="WD40"/>
    <property type="match status" value="5"/>
</dbReference>
<feature type="repeat" description="WD" evidence="3">
    <location>
        <begin position="330"/>
        <end position="371"/>
    </location>
</feature>
<evidence type="ECO:0000256" key="1">
    <source>
        <dbReference type="ARBA" id="ARBA00022574"/>
    </source>
</evidence>
<dbReference type="InterPro" id="IPR001680">
    <property type="entry name" value="WD40_rpt"/>
</dbReference>
<feature type="region of interest" description="Disordered" evidence="4">
    <location>
        <begin position="505"/>
        <end position="570"/>
    </location>
</feature>
<dbReference type="PANTHER" id="PTHR14107:SF23">
    <property type="entry name" value="WD REPEAT-CONTAINING PROTEIN 20-LIKE"/>
    <property type="match status" value="1"/>
</dbReference>
<dbReference type="InterPro" id="IPR036322">
    <property type="entry name" value="WD40_repeat_dom_sf"/>
</dbReference>
<dbReference type="RefSeq" id="XP_016646783.1">
    <property type="nucleotide sequence ID" value="XM_016791297.1"/>
</dbReference>
<proteinExistence type="predicted"/>
<evidence type="ECO:0000313" key="6">
    <source>
        <dbReference type="RefSeq" id="XP_016646783.1"/>
    </source>
</evidence>
<keyword evidence="2" id="KW-0677">Repeat</keyword>
<dbReference type="Proteomes" id="UP000694861">
    <property type="component" value="Linkage group LG1"/>
</dbReference>
<dbReference type="PANTHER" id="PTHR14107">
    <property type="entry name" value="WD REPEAT PROTEIN"/>
    <property type="match status" value="1"/>
</dbReference>
<evidence type="ECO:0000256" key="2">
    <source>
        <dbReference type="ARBA" id="ARBA00022737"/>
    </source>
</evidence>
<organism evidence="5 6">
    <name type="scientific">Prunus mume</name>
    <name type="common">Japanese apricot</name>
    <name type="synonym">Armeniaca mume</name>
    <dbReference type="NCBI Taxonomy" id="102107"/>
    <lineage>
        <taxon>Eukaryota</taxon>
        <taxon>Viridiplantae</taxon>
        <taxon>Streptophyta</taxon>
        <taxon>Embryophyta</taxon>
        <taxon>Tracheophyta</taxon>
        <taxon>Spermatophyta</taxon>
        <taxon>Magnoliopsida</taxon>
        <taxon>eudicotyledons</taxon>
        <taxon>Gunneridae</taxon>
        <taxon>Pentapetalae</taxon>
        <taxon>rosids</taxon>
        <taxon>fabids</taxon>
        <taxon>Rosales</taxon>
        <taxon>Rosaceae</taxon>
        <taxon>Amygdaloideae</taxon>
        <taxon>Amygdaleae</taxon>
        <taxon>Prunus</taxon>
    </lineage>
</organism>
<keyword evidence="5" id="KW-1185">Reference proteome</keyword>
<feature type="repeat" description="WD" evidence="3">
    <location>
        <begin position="295"/>
        <end position="329"/>
    </location>
</feature>
<feature type="region of interest" description="Disordered" evidence="4">
    <location>
        <begin position="1"/>
        <end position="43"/>
    </location>
</feature>
<sequence>MFNNGYNNNSRNGLNSMSSTSSSTTTTTQTTSSSSSSSAATTNSQTQSLIKAYFKTPEGRYKLHSEKTRPPNLLPYSYAKSISQVTVAQLKDKPSQPALTPSFSTTGVRSAAARLLGGNGGKALSFVGGSGYSKTSNGSSRSSHFGGSNGTHYTNSSSHGGKGFFLVFNVGDTVYISDLNSPDKDPIKSLHFSNSNPVCHAFDSEAKDGHDLLIGLSSGDIYSVSLRQQLQDSGKKLVGAQHYNKEGSVSSSRCTSIVWVPKGNGVFVAAHADGNLYVYEKSNPISRWHICQGSVNSIAYSPDGTYLATVGRDGYLRVFDYSKEQLIFGGKSYYGALLCCAWSPDEKYILTGGEEDLVTVWSMEDRKVVAWGEGHNSWVSGVAFDSYWSPPSSDDTEENIVYRFGSVGQDTKLLLWDLPMDEIVVPLRRSSLGGSPTFSTGSQSSHWDSTCPVGTLQPAPSMRDVPKLSPLVAHCVHSEPLSGLVFTEEAILTASWEGHVKIWKRPGEPESKSNSESLVGASSKDQPLMGKGYTESLKSKPLAESKSNNSKTLLGASSKDQQSLTSKGGVFNFKEMSKSTRLGYLP</sequence>
<reference evidence="6" key="2">
    <citation type="submission" date="2025-08" db="UniProtKB">
        <authorList>
            <consortium name="RefSeq"/>
        </authorList>
    </citation>
    <scope>IDENTIFICATION</scope>
</reference>
<feature type="region of interest" description="Disordered" evidence="4">
    <location>
        <begin position="137"/>
        <end position="156"/>
    </location>
</feature>
<protein>
    <submittedName>
        <fullName evidence="6">WD repeat-containing protein 20-like isoform X2</fullName>
    </submittedName>
</protein>
<dbReference type="InterPro" id="IPR051362">
    <property type="entry name" value="WD_repeat_creC_regulators"/>
</dbReference>
<evidence type="ECO:0000256" key="3">
    <source>
        <dbReference type="PROSITE-ProRule" id="PRU00221"/>
    </source>
</evidence>
<evidence type="ECO:0000256" key="4">
    <source>
        <dbReference type="SAM" id="MobiDB-lite"/>
    </source>
</evidence>
<gene>
    <name evidence="6" type="primary">LOC103325112</name>
</gene>
<keyword evidence="1 3" id="KW-0853">WD repeat</keyword>
<dbReference type="PROSITE" id="PS50082">
    <property type="entry name" value="WD_REPEATS_2"/>
    <property type="match status" value="2"/>
</dbReference>
<dbReference type="Gene3D" id="2.130.10.10">
    <property type="entry name" value="YVTN repeat-like/Quinoprotein amine dehydrogenase"/>
    <property type="match status" value="1"/>
</dbReference>
<accession>A0ABM1LHA6</accession>
<reference evidence="5" key="1">
    <citation type="journal article" date="2012" name="Nat. Commun.">
        <title>The genome of Prunus mume.</title>
        <authorList>
            <person name="Zhang Q."/>
            <person name="Chen W."/>
            <person name="Sun L."/>
            <person name="Zhao F."/>
            <person name="Huang B."/>
            <person name="Yang W."/>
            <person name="Tao Y."/>
            <person name="Wang J."/>
            <person name="Yuan Z."/>
            <person name="Fan G."/>
            <person name="Xing Z."/>
            <person name="Han C."/>
            <person name="Pan H."/>
            <person name="Zhong X."/>
            <person name="Shi W."/>
            <person name="Liang X."/>
            <person name="Du D."/>
            <person name="Sun F."/>
            <person name="Xu Z."/>
            <person name="Hao R."/>
            <person name="Lv T."/>
            <person name="Lv Y."/>
            <person name="Zheng Z."/>
            <person name="Sun M."/>
            <person name="Luo L."/>
            <person name="Cai M."/>
            <person name="Gao Y."/>
            <person name="Wang J."/>
            <person name="Yin Y."/>
            <person name="Xu X."/>
            <person name="Cheng T."/>
            <person name="Wang J."/>
        </authorList>
    </citation>
    <scope>NUCLEOTIDE SEQUENCE [LARGE SCALE GENOMIC DNA]</scope>
</reference>
<name>A0ABM1LHA6_PRUMU</name>
<evidence type="ECO:0000313" key="5">
    <source>
        <dbReference type="Proteomes" id="UP000694861"/>
    </source>
</evidence>
<dbReference type="InterPro" id="IPR015943">
    <property type="entry name" value="WD40/YVTN_repeat-like_dom_sf"/>
</dbReference>
<dbReference type="Pfam" id="PF00400">
    <property type="entry name" value="WD40"/>
    <property type="match status" value="2"/>
</dbReference>
<dbReference type="GeneID" id="103325112"/>
<dbReference type="SUPFAM" id="SSF50978">
    <property type="entry name" value="WD40 repeat-like"/>
    <property type="match status" value="1"/>
</dbReference>